<proteinExistence type="predicted"/>
<gene>
    <name evidence="4" type="ORF">JMJ35_008408</name>
</gene>
<sequence length="388" mass="44365">MATKRHVRVDEEATAVAKNSPEEDDPRRNAPPYAPPTTARPDEEPSIKSIELECPYGQGARESDTQTDKQGLVDRLKLALGLSKRELGITFDYRVPSIVRSLDEYDEGYGRLAAFEDCDPNFLIYRKYGWLHNRLVLHLQDELKKLEEDLERLDKWESTTGDDKKLRSRRRDSSCPTSKRQALLNSLNEKLKDYDEWLFRLQRVQAMKRPSKRNQNSLYQMASQNLVAMEGEWILQGDDLVALAHDGEHNWFNVFLEDVLNRISRKTLLALFRTPEQKIKTGSLPHLNLVSPERFDAFLRAILTFLAANLLLVPVIILFELQPTDKAQLKSQGRFQILVVFLFTMTFSACCSIFTKARKQEVFTATAAYSAVLVVFLGNTSNFAASST</sequence>
<evidence type="ECO:0000256" key="1">
    <source>
        <dbReference type="SAM" id="MobiDB-lite"/>
    </source>
</evidence>
<keyword evidence="2" id="KW-1133">Transmembrane helix</keyword>
<dbReference type="Pfam" id="PF20237">
    <property type="entry name" value="DUF6594"/>
    <property type="match status" value="1"/>
</dbReference>
<dbReference type="Proteomes" id="UP001166286">
    <property type="component" value="Unassembled WGS sequence"/>
</dbReference>
<protein>
    <recommendedName>
        <fullName evidence="3">DUF6594 domain-containing protein</fullName>
    </recommendedName>
</protein>
<dbReference type="AlphaFoldDB" id="A0AA39UYW8"/>
<comment type="caution">
    <text evidence="4">The sequence shown here is derived from an EMBL/GenBank/DDBJ whole genome shotgun (WGS) entry which is preliminary data.</text>
</comment>
<reference evidence="4" key="1">
    <citation type="submission" date="2023-03" db="EMBL/GenBank/DDBJ databases">
        <title>Complete genome of Cladonia borealis.</title>
        <authorList>
            <person name="Park H."/>
        </authorList>
    </citation>
    <scope>NUCLEOTIDE SEQUENCE</scope>
    <source>
        <strain evidence="4">ANT050790</strain>
    </source>
</reference>
<keyword evidence="5" id="KW-1185">Reference proteome</keyword>
<dbReference type="EMBL" id="JAFEKC020000019">
    <property type="protein sequence ID" value="KAK0509037.1"/>
    <property type="molecule type" value="Genomic_DNA"/>
</dbReference>
<dbReference type="PANTHER" id="PTHR34502:SF3">
    <property type="entry name" value="DUF6594 DOMAIN-CONTAINING PROTEIN"/>
    <property type="match status" value="1"/>
</dbReference>
<evidence type="ECO:0000313" key="4">
    <source>
        <dbReference type="EMBL" id="KAK0509037.1"/>
    </source>
</evidence>
<keyword evidence="2" id="KW-0472">Membrane</keyword>
<organism evidence="4 5">
    <name type="scientific">Cladonia borealis</name>
    <dbReference type="NCBI Taxonomy" id="184061"/>
    <lineage>
        <taxon>Eukaryota</taxon>
        <taxon>Fungi</taxon>
        <taxon>Dikarya</taxon>
        <taxon>Ascomycota</taxon>
        <taxon>Pezizomycotina</taxon>
        <taxon>Lecanoromycetes</taxon>
        <taxon>OSLEUM clade</taxon>
        <taxon>Lecanoromycetidae</taxon>
        <taxon>Lecanorales</taxon>
        <taxon>Lecanorineae</taxon>
        <taxon>Cladoniaceae</taxon>
        <taxon>Cladonia</taxon>
    </lineage>
</organism>
<feature type="region of interest" description="Disordered" evidence="1">
    <location>
        <begin position="1"/>
        <end position="47"/>
    </location>
</feature>
<feature type="transmembrane region" description="Helical" evidence="2">
    <location>
        <begin position="335"/>
        <end position="355"/>
    </location>
</feature>
<accession>A0AA39UYW8</accession>
<feature type="domain" description="DUF6594" evidence="3">
    <location>
        <begin position="109"/>
        <end position="374"/>
    </location>
</feature>
<dbReference type="InterPro" id="IPR046529">
    <property type="entry name" value="DUF6594"/>
</dbReference>
<evidence type="ECO:0000256" key="2">
    <source>
        <dbReference type="SAM" id="Phobius"/>
    </source>
</evidence>
<feature type="transmembrane region" description="Helical" evidence="2">
    <location>
        <begin position="297"/>
        <end position="319"/>
    </location>
</feature>
<evidence type="ECO:0000313" key="5">
    <source>
        <dbReference type="Proteomes" id="UP001166286"/>
    </source>
</evidence>
<keyword evidence="2" id="KW-0812">Transmembrane</keyword>
<feature type="transmembrane region" description="Helical" evidence="2">
    <location>
        <begin position="362"/>
        <end position="385"/>
    </location>
</feature>
<name>A0AA39UYW8_9LECA</name>
<dbReference type="PANTHER" id="PTHR34502">
    <property type="entry name" value="DUF6594 DOMAIN-CONTAINING PROTEIN-RELATED"/>
    <property type="match status" value="1"/>
</dbReference>
<evidence type="ECO:0000259" key="3">
    <source>
        <dbReference type="Pfam" id="PF20237"/>
    </source>
</evidence>